<dbReference type="Pfam" id="PF11794">
    <property type="entry name" value="HpaB_N"/>
    <property type="match status" value="1"/>
</dbReference>
<dbReference type="InterPro" id="IPR012687">
    <property type="entry name" value="HpaB_Deino-type"/>
</dbReference>
<comment type="caution">
    <text evidence="6">The sequence shown here is derived from an EMBL/GenBank/DDBJ whole genome shotgun (WGS) entry which is preliminary data.</text>
</comment>
<keyword evidence="3 6" id="KW-0560">Oxidoreductase</keyword>
<dbReference type="PIRSF" id="PIRSF000331">
    <property type="entry name" value="HpaA_HpaB"/>
    <property type="match status" value="1"/>
</dbReference>
<dbReference type="EMBL" id="JBHTMB010000006">
    <property type="protein sequence ID" value="MFD1231779.1"/>
    <property type="molecule type" value="Genomic_DNA"/>
</dbReference>
<evidence type="ECO:0000259" key="5">
    <source>
        <dbReference type="Pfam" id="PF11794"/>
    </source>
</evidence>
<keyword evidence="1" id="KW-0285">Flavoprotein</keyword>
<dbReference type="InterPro" id="IPR046373">
    <property type="entry name" value="Acyl-CoA_Oxase/DH_mid-dom_sf"/>
</dbReference>
<dbReference type="Gene3D" id="2.40.110.10">
    <property type="entry name" value="Butyryl-CoA Dehydrogenase, subunit A, domain 2"/>
    <property type="match status" value="1"/>
</dbReference>
<reference evidence="7" key="1">
    <citation type="journal article" date="2019" name="Int. J. Syst. Evol. Microbiol.">
        <title>The Global Catalogue of Microorganisms (GCM) 10K type strain sequencing project: providing services to taxonomists for standard genome sequencing and annotation.</title>
        <authorList>
            <consortium name="The Broad Institute Genomics Platform"/>
            <consortium name="The Broad Institute Genome Sequencing Center for Infectious Disease"/>
            <person name="Wu L."/>
            <person name="Ma J."/>
        </authorList>
    </citation>
    <scope>NUCLEOTIDE SEQUENCE [LARGE SCALE GENOMIC DNA]</scope>
    <source>
        <strain evidence="7">CCUG 49018</strain>
    </source>
</reference>
<dbReference type="NCBIfam" id="TIGR02309">
    <property type="entry name" value="HpaB-1"/>
    <property type="match status" value="1"/>
</dbReference>
<dbReference type="InterPro" id="IPR024674">
    <property type="entry name" value="HpaB/PvcC/4-BUDH_N"/>
</dbReference>
<dbReference type="Proteomes" id="UP001597182">
    <property type="component" value="Unassembled WGS sequence"/>
</dbReference>
<evidence type="ECO:0000313" key="7">
    <source>
        <dbReference type="Proteomes" id="UP001597182"/>
    </source>
</evidence>
<evidence type="ECO:0000256" key="2">
    <source>
        <dbReference type="ARBA" id="ARBA00022827"/>
    </source>
</evidence>
<evidence type="ECO:0000256" key="1">
    <source>
        <dbReference type="ARBA" id="ARBA00022630"/>
    </source>
</evidence>
<evidence type="ECO:0000313" key="6">
    <source>
        <dbReference type="EMBL" id="MFD1231779.1"/>
    </source>
</evidence>
<gene>
    <name evidence="6" type="primary">hpaB</name>
    <name evidence="6" type="ORF">ACFQ34_00630</name>
</gene>
<sequence>MSVRTGAQYLERLQKTPREVWLRGERVDDVAAHPAFARPTARIAALYDMQHDPAHRDVLTRPGPNGPVGTAFVAPASYADLVARREAYRLWSEATLGLMGRSPDFLNTTLLAFAEEPGVFARLGSRYADNVVRYYEYVRDNDLFLTHALITPQTDRSKGSTAQADPFLHMGVVAETADGLVVRGARMLATLAPMADELIIYNLPGLRPGDEKHAAVFAVPIETPGLRLISREPFDDGTRNRFDHPLSSHFEEADCLVVFDDVLVPWDRVFLHGDVALANAMYVETNLRQHTAHQTGVRGLVKMQFVTGVAMKLAQTVGIDGFLHVQQKLGELIAATETCRALLRAAEIDHETSASGRSVRPGFLPLQTLRMHLSSSYPRAAEVLQTLGAGGLLMMPSAADFDSPIGGDIARYFQGAAGLDATDRVRLYKLAWDLCGDGFGQRAVQYERYYAGDPVRLYSMNYLAYDKTDAFALVDRALALAGDPAQAVAEVRP</sequence>
<evidence type="ECO:0000256" key="3">
    <source>
        <dbReference type="ARBA" id="ARBA00023002"/>
    </source>
</evidence>
<dbReference type="InterPro" id="IPR009100">
    <property type="entry name" value="AcylCoA_DH/oxidase_NM_dom_sf"/>
</dbReference>
<feature type="domain" description="HpaB/PvcC/4-BUDH N-terminal" evidence="5">
    <location>
        <begin position="5"/>
        <end position="271"/>
    </location>
</feature>
<dbReference type="PANTHER" id="PTHR36117">
    <property type="entry name" value="4-HYDROXYPHENYLACETATE 3-MONOOXYGENASE-RELATED"/>
    <property type="match status" value="1"/>
</dbReference>
<dbReference type="Pfam" id="PF03241">
    <property type="entry name" value="HpaB"/>
    <property type="match status" value="1"/>
</dbReference>
<dbReference type="GO" id="GO:0052881">
    <property type="term" value="F:4-hydroxyphenylacetate 3-monooxygenase activity"/>
    <property type="evidence" value="ECO:0007669"/>
    <property type="project" value="UniProtKB-EC"/>
</dbReference>
<dbReference type="SUPFAM" id="SSF56645">
    <property type="entry name" value="Acyl-CoA dehydrogenase NM domain-like"/>
    <property type="match status" value="1"/>
</dbReference>
<dbReference type="Gene3D" id="1.10.3140.10">
    <property type="entry name" value="4-hydroxybutyryl-coa dehydratase, domain 1"/>
    <property type="match status" value="1"/>
</dbReference>
<dbReference type="InterPro" id="IPR024719">
    <property type="entry name" value="HpaB/PvcC/4-BUDH_C"/>
</dbReference>
<keyword evidence="7" id="KW-1185">Reference proteome</keyword>
<proteinExistence type="predicted"/>
<organism evidence="6 7">
    <name type="scientific">Pseudonocardia benzenivorans</name>
    <dbReference type="NCBI Taxonomy" id="228005"/>
    <lineage>
        <taxon>Bacteria</taxon>
        <taxon>Bacillati</taxon>
        <taxon>Actinomycetota</taxon>
        <taxon>Actinomycetes</taxon>
        <taxon>Pseudonocardiales</taxon>
        <taxon>Pseudonocardiaceae</taxon>
        <taxon>Pseudonocardia</taxon>
    </lineage>
</organism>
<protein>
    <submittedName>
        <fullName evidence="6">4-hydroxyphenylacetate 3-monooxygenase, oxygenase component</fullName>
        <ecNumber evidence="6">1.14.14.9</ecNumber>
    </submittedName>
</protein>
<feature type="domain" description="HpaB/PvcC/4-BUDH C-terminal" evidence="4">
    <location>
        <begin position="278"/>
        <end position="478"/>
    </location>
</feature>
<dbReference type="InterPro" id="IPR004925">
    <property type="entry name" value="HpaB/PvcC/4-BUDH"/>
</dbReference>
<dbReference type="Gene3D" id="1.20.140.10">
    <property type="entry name" value="Butyryl-CoA Dehydrogenase, subunit A, domain 3"/>
    <property type="match status" value="1"/>
</dbReference>
<dbReference type="SUPFAM" id="SSF47203">
    <property type="entry name" value="Acyl-CoA dehydrogenase C-terminal domain-like"/>
    <property type="match status" value="1"/>
</dbReference>
<dbReference type="RefSeq" id="WP_346093524.1">
    <property type="nucleotide sequence ID" value="NZ_BAABKS010000080.1"/>
</dbReference>
<name>A0ABW3VBX9_9PSEU</name>
<keyword evidence="2" id="KW-0274">FAD</keyword>
<evidence type="ECO:0000259" key="4">
    <source>
        <dbReference type="Pfam" id="PF03241"/>
    </source>
</evidence>
<dbReference type="PANTHER" id="PTHR36117:SF3">
    <property type="entry name" value="4-HYDROXYPHENYLACETATE 3-MONOOXYGENASE-RELATED"/>
    <property type="match status" value="1"/>
</dbReference>
<accession>A0ABW3VBX9</accession>
<dbReference type="InterPro" id="IPR036250">
    <property type="entry name" value="AcylCo_DH-like_C"/>
</dbReference>
<dbReference type="EC" id="1.14.14.9" evidence="6"/>